<sequence length="53" mass="5834">MTLMFTFFMISLLMVTAKGLLPITSVVSLSVIESSLRLRDVIGDIVSALRCIM</sequence>
<reference evidence="2 3" key="2">
    <citation type="submission" date="2017-10" db="EMBL/GenBank/DDBJ databases">
        <title>Extensive intraspecific genome diversity in a model arbuscular mycorrhizal fungus.</title>
        <authorList>
            <person name="Chen E.C.H."/>
            <person name="Morin E."/>
            <person name="Baudet D."/>
            <person name="Noel J."/>
            <person name="Ndikumana S."/>
            <person name="Charron P."/>
            <person name="St-Onge C."/>
            <person name="Giorgi J."/>
            <person name="Grigoriev I.V."/>
            <person name="Roux C."/>
            <person name="Martin F.M."/>
            <person name="Corradi N."/>
        </authorList>
    </citation>
    <scope>NUCLEOTIDE SEQUENCE [LARGE SCALE GENOMIC DNA]</scope>
    <source>
        <strain evidence="2 3">C2</strain>
    </source>
</reference>
<reference evidence="2 3" key="1">
    <citation type="submission" date="2016-04" db="EMBL/GenBank/DDBJ databases">
        <title>Genome analyses suggest a sexual origin of heterokaryosis in a supposedly ancient asexual fungus.</title>
        <authorList>
            <person name="Ropars J."/>
            <person name="Sedzielewska K."/>
            <person name="Noel J."/>
            <person name="Charron P."/>
            <person name="Farinelli L."/>
            <person name="Marton T."/>
            <person name="Kruger M."/>
            <person name="Pelin A."/>
            <person name="Brachmann A."/>
            <person name="Corradi N."/>
        </authorList>
    </citation>
    <scope>NUCLEOTIDE SEQUENCE [LARGE SCALE GENOMIC DNA]</scope>
    <source>
        <strain evidence="2 3">C2</strain>
    </source>
</reference>
<feature type="chain" id="PRO_5014605884" evidence="1">
    <location>
        <begin position="20"/>
        <end position="53"/>
    </location>
</feature>
<gene>
    <name evidence="2" type="ORF">RhiirC2_737266</name>
</gene>
<keyword evidence="1" id="KW-0732">Signal</keyword>
<evidence type="ECO:0000313" key="3">
    <source>
        <dbReference type="Proteomes" id="UP000233469"/>
    </source>
</evidence>
<protein>
    <submittedName>
        <fullName evidence="2">Uncharacterized protein</fullName>
    </submittedName>
</protein>
<evidence type="ECO:0000256" key="1">
    <source>
        <dbReference type="SAM" id="SignalP"/>
    </source>
</evidence>
<name>A0A2N1NMU1_9GLOM</name>
<proteinExistence type="predicted"/>
<dbReference type="AlphaFoldDB" id="A0A2N1NMU1"/>
<comment type="caution">
    <text evidence="2">The sequence shown here is derived from an EMBL/GenBank/DDBJ whole genome shotgun (WGS) entry which is preliminary data.</text>
</comment>
<dbReference type="Proteomes" id="UP000233469">
    <property type="component" value="Unassembled WGS sequence"/>
</dbReference>
<feature type="signal peptide" evidence="1">
    <location>
        <begin position="1"/>
        <end position="19"/>
    </location>
</feature>
<organism evidence="2 3">
    <name type="scientific">Rhizophagus irregularis</name>
    <dbReference type="NCBI Taxonomy" id="588596"/>
    <lineage>
        <taxon>Eukaryota</taxon>
        <taxon>Fungi</taxon>
        <taxon>Fungi incertae sedis</taxon>
        <taxon>Mucoromycota</taxon>
        <taxon>Glomeromycotina</taxon>
        <taxon>Glomeromycetes</taxon>
        <taxon>Glomerales</taxon>
        <taxon>Glomeraceae</taxon>
        <taxon>Rhizophagus</taxon>
    </lineage>
</organism>
<dbReference type="EMBL" id="LLXL01000261">
    <property type="protein sequence ID" value="PKK75170.1"/>
    <property type="molecule type" value="Genomic_DNA"/>
</dbReference>
<evidence type="ECO:0000313" key="2">
    <source>
        <dbReference type="EMBL" id="PKK75170.1"/>
    </source>
</evidence>
<accession>A0A2N1NMU1</accession>